<dbReference type="Pfam" id="PF12363">
    <property type="entry name" value="Phage_TAC_12"/>
    <property type="match status" value="1"/>
</dbReference>
<organism evidence="2 3">
    <name type="scientific">Limosilactobacillus mucosae</name>
    <name type="common">Lactobacillus mucosae</name>
    <dbReference type="NCBI Taxonomy" id="97478"/>
    <lineage>
        <taxon>Bacteria</taxon>
        <taxon>Bacillati</taxon>
        <taxon>Bacillota</taxon>
        <taxon>Bacilli</taxon>
        <taxon>Lactobacillales</taxon>
        <taxon>Lactobacillaceae</taxon>
        <taxon>Limosilactobacillus</taxon>
    </lineage>
</organism>
<dbReference type="InterPro" id="IPR024410">
    <property type="entry name" value="Phage_TAC_12"/>
</dbReference>
<accession>A0A508YIF4</accession>
<evidence type="ECO:0000313" key="2">
    <source>
        <dbReference type="EMBL" id="VTZ89768.1"/>
    </source>
</evidence>
<name>A0A508YIF4_LIMMU</name>
<reference evidence="2 3" key="1">
    <citation type="submission" date="2019-06" db="EMBL/GenBank/DDBJ databases">
        <authorList>
            <person name="Rodrigo-Torres L."/>
            <person name="Arahal R. D."/>
            <person name="Lucena T."/>
        </authorList>
    </citation>
    <scope>NUCLEOTIDE SEQUENCE [LARGE SCALE GENOMIC DNA]</scope>
    <source>
        <strain evidence="2 3">INIA P508</strain>
    </source>
</reference>
<dbReference type="EMBL" id="CABFNH010000010">
    <property type="protein sequence ID" value="VTZ89768.1"/>
    <property type="molecule type" value="Genomic_DNA"/>
</dbReference>
<dbReference type="AlphaFoldDB" id="A0A508YIF4"/>
<proteinExistence type="predicted"/>
<evidence type="ECO:0000313" key="1">
    <source>
        <dbReference type="EMBL" id="MDC2829907.1"/>
    </source>
</evidence>
<dbReference type="EMBL" id="JAQONE010000022">
    <property type="protein sequence ID" value="MDC2829907.1"/>
    <property type="molecule type" value="Genomic_DNA"/>
</dbReference>
<reference evidence="1" key="2">
    <citation type="submission" date="2023-01" db="EMBL/GenBank/DDBJ databases">
        <title>Genome analysis of 13 Lactobacillus isolated from gut of wild boar.</title>
        <authorList>
            <person name="Papp P."/>
            <person name="Libisch B."/>
            <person name="Nagy T."/>
            <person name="Olasz F."/>
        </authorList>
    </citation>
    <scope>NUCLEOTIDE SEQUENCE</scope>
    <source>
        <strain evidence="1">F146</strain>
    </source>
</reference>
<dbReference type="Proteomes" id="UP000365705">
    <property type="component" value="Unassembled WGS sequence"/>
</dbReference>
<sequence>MQITIGKKNLDLNFGVRFVREIDKLVGVEMNIQGSKQSLGFGLTKAVLGLKSYDSAMLSTIIYAAAWDNKKRPSQLDVDNFLDDPKTDIEKLFDDVTAEMMKANAVKVATKNLKA</sequence>
<dbReference type="RefSeq" id="WP_143112904.1">
    <property type="nucleotide sequence ID" value="NZ_CABFNH010000010.1"/>
</dbReference>
<gene>
    <name evidence="2" type="ORF">LMUP508_00893</name>
    <name evidence="1" type="ORF">PO250_06250</name>
</gene>
<dbReference type="Proteomes" id="UP001220670">
    <property type="component" value="Unassembled WGS sequence"/>
</dbReference>
<evidence type="ECO:0000313" key="3">
    <source>
        <dbReference type="Proteomes" id="UP000365705"/>
    </source>
</evidence>
<protein>
    <submittedName>
        <fullName evidence="1">Tail assembly chaperone</fullName>
    </submittedName>
</protein>